<dbReference type="RefSeq" id="WP_052094953.1">
    <property type="nucleotide sequence ID" value="NZ_KN234807.1"/>
</dbReference>
<dbReference type="GO" id="GO:0008168">
    <property type="term" value="F:methyltransferase activity"/>
    <property type="evidence" value="ECO:0007669"/>
    <property type="project" value="UniProtKB-KW"/>
</dbReference>
<protein>
    <submittedName>
        <fullName evidence="2">Methyltransferase, FkbM family domain protein</fullName>
    </submittedName>
</protein>
<dbReference type="AlphaFoldDB" id="A0A095VT14"/>
<dbReference type="InterPro" id="IPR029063">
    <property type="entry name" value="SAM-dependent_MTases_sf"/>
</dbReference>
<dbReference type="OrthoDB" id="4104638at2"/>
<dbReference type="SUPFAM" id="SSF53335">
    <property type="entry name" value="S-adenosyl-L-methionine-dependent methyltransferases"/>
    <property type="match status" value="1"/>
</dbReference>
<dbReference type="PANTHER" id="PTHR34203:SF15">
    <property type="entry name" value="SLL1173 PROTEIN"/>
    <property type="match status" value="1"/>
</dbReference>
<dbReference type="InterPro" id="IPR052514">
    <property type="entry name" value="SAM-dependent_MTase"/>
</dbReference>
<dbReference type="HOGENOM" id="CLU_095342_0_0_6"/>
<keyword evidence="2" id="KW-0489">Methyltransferase</keyword>
<evidence type="ECO:0000259" key="1">
    <source>
        <dbReference type="Pfam" id="PF05050"/>
    </source>
</evidence>
<dbReference type="GO" id="GO:0032259">
    <property type="term" value="P:methylation"/>
    <property type="evidence" value="ECO:0007669"/>
    <property type="project" value="UniProtKB-KW"/>
</dbReference>
<dbReference type="InterPro" id="IPR006342">
    <property type="entry name" value="FkbM_mtfrase"/>
</dbReference>
<dbReference type="Proteomes" id="UP000029640">
    <property type="component" value="Unassembled WGS sequence"/>
</dbReference>
<keyword evidence="2" id="KW-0808">Transferase</keyword>
<dbReference type="eggNOG" id="COG2242">
    <property type="taxonomic scope" value="Bacteria"/>
</dbReference>
<accession>A0A095VT14</accession>
<dbReference type="NCBIfam" id="TIGR01444">
    <property type="entry name" value="fkbM_fam"/>
    <property type="match status" value="1"/>
</dbReference>
<dbReference type="Gene3D" id="3.40.50.150">
    <property type="entry name" value="Vaccinia Virus protein VP39"/>
    <property type="match status" value="1"/>
</dbReference>
<dbReference type="EMBL" id="AUVB01000032">
    <property type="protein sequence ID" value="KGE04223.1"/>
    <property type="molecule type" value="Genomic_DNA"/>
</dbReference>
<proteinExistence type="predicted"/>
<evidence type="ECO:0000313" key="3">
    <source>
        <dbReference type="Proteomes" id="UP000029640"/>
    </source>
</evidence>
<dbReference type="STRING" id="1265313.HRUBRA_01179"/>
<reference evidence="2 3" key="1">
    <citation type="journal article" date="2014" name="Genome Announc.">
        <title>Genome Sequence of Gammaproteobacterial Pseudohaliea rubra Type Strain DSM 19751, Isolated from Coastal Seawater of the Mediterranean Sea.</title>
        <authorList>
            <person name="Spring S."/>
            <person name="Fiebig A."/>
            <person name="Riedel T."/>
            <person name="Goker M."/>
            <person name="Klenk H.P."/>
        </authorList>
    </citation>
    <scope>NUCLEOTIDE SEQUENCE [LARGE SCALE GENOMIC DNA]</scope>
    <source>
        <strain evidence="2 3">DSM 19751</strain>
    </source>
</reference>
<dbReference type="Pfam" id="PF05050">
    <property type="entry name" value="Methyltransf_21"/>
    <property type="match status" value="1"/>
</dbReference>
<organism evidence="2 3">
    <name type="scientific">Pseudohaliea rubra DSM 19751</name>
    <dbReference type="NCBI Taxonomy" id="1265313"/>
    <lineage>
        <taxon>Bacteria</taxon>
        <taxon>Pseudomonadati</taxon>
        <taxon>Pseudomonadota</taxon>
        <taxon>Gammaproteobacteria</taxon>
        <taxon>Cellvibrionales</taxon>
        <taxon>Halieaceae</taxon>
        <taxon>Pseudohaliea</taxon>
    </lineage>
</organism>
<dbReference type="PANTHER" id="PTHR34203">
    <property type="entry name" value="METHYLTRANSFERASE, FKBM FAMILY PROTEIN"/>
    <property type="match status" value="1"/>
</dbReference>
<sequence>MKRWLGFTRSLVTYHNPATLRAWRRLYDELLSPGDLAIDVGAHVGTRARAMRSAGARVIALEPQALFARFLRLTLPRDVLLIEAAAGAREATGEMAVSSRHPTVSSLHSGFVAGAPRAHGFDHVRWDQTEHVRMITLDGLVAAHGLPAYVKIDVEGFESEVLAGLSQPVPLLSVEYLPAFAQLTQAVIARIEALGAYRFNPVVGERSGFLWPDWRDARAVRDWLTTLPADAPSGDLFARVAPQP</sequence>
<comment type="caution">
    <text evidence="2">The sequence shown here is derived from an EMBL/GenBank/DDBJ whole genome shotgun (WGS) entry which is preliminary data.</text>
</comment>
<evidence type="ECO:0000313" key="2">
    <source>
        <dbReference type="EMBL" id="KGE04223.1"/>
    </source>
</evidence>
<name>A0A095VT14_9GAMM</name>
<feature type="domain" description="Methyltransferase FkbM" evidence="1">
    <location>
        <begin position="39"/>
        <end position="166"/>
    </location>
</feature>
<gene>
    <name evidence="2" type="ORF">HRUBRA_01179</name>
</gene>
<keyword evidence="3" id="KW-1185">Reference proteome</keyword>